<dbReference type="PROSITE" id="PS50995">
    <property type="entry name" value="HTH_MARR_2"/>
    <property type="match status" value="1"/>
</dbReference>
<dbReference type="RefSeq" id="WP_079495041.1">
    <property type="nucleotide sequence ID" value="NZ_FUZT01000015.1"/>
</dbReference>
<evidence type="ECO:0000256" key="3">
    <source>
        <dbReference type="ARBA" id="ARBA00023163"/>
    </source>
</evidence>
<reference evidence="5 6" key="1">
    <citation type="submission" date="2017-02" db="EMBL/GenBank/DDBJ databases">
        <authorList>
            <person name="Peterson S.W."/>
        </authorList>
    </citation>
    <scope>NUCLEOTIDE SEQUENCE [LARGE SCALE GENOMIC DNA]</scope>
    <source>
        <strain evidence="5 6">M1</strain>
    </source>
</reference>
<dbReference type="PANTHER" id="PTHR42756:SF2">
    <property type="entry name" value="MARR FAMILY REGULATORY PROTEIN"/>
    <property type="match status" value="1"/>
</dbReference>
<sequence length="147" mass="17502">MENIYEELGKWISLIYRQFQIYINNELKDLNITSSEYIFLIKLYENKELNQEKLSSMYYIDKALTARSLKKLERKGYIKRYKDEDDKRAYRICVTNKALSIKSRIDGALNSWDKIISVNISNDEIKEVSRVLKDMSLRALEKSNDKK</sequence>
<dbReference type="Gene3D" id="1.10.10.10">
    <property type="entry name" value="Winged helix-like DNA-binding domain superfamily/Winged helix DNA-binding domain"/>
    <property type="match status" value="1"/>
</dbReference>
<dbReference type="PROSITE" id="PS01117">
    <property type="entry name" value="HTH_MARR_1"/>
    <property type="match status" value="1"/>
</dbReference>
<keyword evidence="2 5" id="KW-0238">DNA-binding</keyword>
<evidence type="ECO:0000256" key="2">
    <source>
        <dbReference type="ARBA" id="ARBA00023125"/>
    </source>
</evidence>
<keyword evidence="6" id="KW-1185">Reference proteome</keyword>
<keyword evidence="3" id="KW-0804">Transcription</keyword>
<dbReference type="GO" id="GO:0003700">
    <property type="term" value="F:DNA-binding transcription factor activity"/>
    <property type="evidence" value="ECO:0007669"/>
    <property type="project" value="InterPro"/>
</dbReference>
<dbReference type="SMART" id="SM00347">
    <property type="entry name" value="HTH_MARR"/>
    <property type="match status" value="1"/>
</dbReference>
<evidence type="ECO:0000313" key="5">
    <source>
        <dbReference type="EMBL" id="SKC87030.1"/>
    </source>
</evidence>
<dbReference type="OrthoDB" id="6462103at2"/>
<gene>
    <name evidence="5" type="ORF">SAMN02194393_04622</name>
</gene>
<dbReference type="Pfam" id="PF01047">
    <property type="entry name" value="MarR"/>
    <property type="match status" value="1"/>
</dbReference>
<dbReference type="InterPro" id="IPR036388">
    <property type="entry name" value="WH-like_DNA-bd_sf"/>
</dbReference>
<evidence type="ECO:0000256" key="1">
    <source>
        <dbReference type="ARBA" id="ARBA00023015"/>
    </source>
</evidence>
<protein>
    <submittedName>
        <fullName evidence="5">DNA-binding transcriptional regulator, MarR family</fullName>
    </submittedName>
</protein>
<name>A0A1T5MFM0_9FIRM</name>
<accession>A0A1T5MFM0</accession>
<dbReference type="AlphaFoldDB" id="A0A1T5MFM0"/>
<dbReference type="PANTHER" id="PTHR42756">
    <property type="entry name" value="TRANSCRIPTIONAL REGULATOR, MARR"/>
    <property type="match status" value="1"/>
</dbReference>
<dbReference type="GO" id="GO:0003677">
    <property type="term" value="F:DNA binding"/>
    <property type="evidence" value="ECO:0007669"/>
    <property type="project" value="UniProtKB-KW"/>
</dbReference>
<evidence type="ECO:0000259" key="4">
    <source>
        <dbReference type="PROSITE" id="PS50995"/>
    </source>
</evidence>
<dbReference type="InterPro" id="IPR036390">
    <property type="entry name" value="WH_DNA-bd_sf"/>
</dbReference>
<dbReference type="InterPro" id="IPR000835">
    <property type="entry name" value="HTH_MarR-typ"/>
</dbReference>
<proteinExistence type="predicted"/>
<organism evidence="5 6">
    <name type="scientific">Maledivibacter halophilus</name>
    <dbReference type="NCBI Taxonomy" id="36842"/>
    <lineage>
        <taxon>Bacteria</taxon>
        <taxon>Bacillati</taxon>
        <taxon>Bacillota</taxon>
        <taxon>Clostridia</taxon>
        <taxon>Peptostreptococcales</taxon>
        <taxon>Caminicellaceae</taxon>
        <taxon>Maledivibacter</taxon>
    </lineage>
</organism>
<dbReference type="EMBL" id="FUZT01000015">
    <property type="protein sequence ID" value="SKC87030.1"/>
    <property type="molecule type" value="Genomic_DNA"/>
</dbReference>
<dbReference type="SUPFAM" id="SSF46785">
    <property type="entry name" value="Winged helix' DNA-binding domain"/>
    <property type="match status" value="1"/>
</dbReference>
<dbReference type="STRING" id="36842.SAMN02194393_04622"/>
<evidence type="ECO:0000313" key="6">
    <source>
        <dbReference type="Proteomes" id="UP000190285"/>
    </source>
</evidence>
<dbReference type="Proteomes" id="UP000190285">
    <property type="component" value="Unassembled WGS sequence"/>
</dbReference>
<feature type="domain" description="HTH marR-type" evidence="4">
    <location>
        <begin position="5"/>
        <end position="137"/>
    </location>
</feature>
<dbReference type="InterPro" id="IPR023187">
    <property type="entry name" value="Tscrpt_reg_MarR-type_CS"/>
</dbReference>
<dbReference type="PRINTS" id="PR00598">
    <property type="entry name" value="HTHMARR"/>
</dbReference>
<keyword evidence="1" id="KW-0805">Transcription regulation</keyword>